<feature type="transmembrane region" description="Helical" evidence="1">
    <location>
        <begin position="20"/>
        <end position="41"/>
    </location>
</feature>
<keyword evidence="2" id="KW-0378">Hydrolase</keyword>
<evidence type="ECO:0000256" key="1">
    <source>
        <dbReference type="SAM" id="Phobius"/>
    </source>
</evidence>
<dbReference type="Proteomes" id="UP001216907">
    <property type="component" value="Unassembled WGS sequence"/>
</dbReference>
<dbReference type="RefSeq" id="WP_277861171.1">
    <property type="nucleotide sequence ID" value="NZ_JARRAG010000002.1"/>
</dbReference>
<dbReference type="SUPFAM" id="SSF52266">
    <property type="entry name" value="SGNH hydrolase"/>
    <property type="match status" value="1"/>
</dbReference>
<dbReference type="EMBL" id="JARRAG010000002">
    <property type="protein sequence ID" value="MDG3004819.1"/>
    <property type="molecule type" value="Genomic_DNA"/>
</dbReference>
<organism evidence="2 3">
    <name type="scientific">Paludisphaera mucosa</name>
    <dbReference type="NCBI Taxonomy" id="3030827"/>
    <lineage>
        <taxon>Bacteria</taxon>
        <taxon>Pseudomonadati</taxon>
        <taxon>Planctomycetota</taxon>
        <taxon>Planctomycetia</taxon>
        <taxon>Isosphaerales</taxon>
        <taxon>Isosphaeraceae</taxon>
        <taxon>Paludisphaera</taxon>
    </lineage>
</organism>
<accession>A0ABT6FBJ8</accession>
<evidence type="ECO:0000313" key="3">
    <source>
        <dbReference type="Proteomes" id="UP001216907"/>
    </source>
</evidence>
<proteinExistence type="predicted"/>
<dbReference type="CDD" id="cd00229">
    <property type="entry name" value="SGNH_hydrolase"/>
    <property type="match status" value="1"/>
</dbReference>
<dbReference type="GO" id="GO:0016787">
    <property type="term" value="F:hydrolase activity"/>
    <property type="evidence" value="ECO:0007669"/>
    <property type="project" value="UniProtKB-KW"/>
</dbReference>
<protein>
    <submittedName>
        <fullName evidence="2">SGNH/GDSL hydrolase family protein</fullName>
    </submittedName>
</protein>
<name>A0ABT6FBJ8_9BACT</name>
<reference evidence="2 3" key="1">
    <citation type="submission" date="2023-03" db="EMBL/GenBank/DDBJ databases">
        <title>Paludisphaera mucosa sp. nov. a novel planctomycete from northern fen.</title>
        <authorList>
            <person name="Ivanova A."/>
        </authorList>
    </citation>
    <scope>NUCLEOTIDE SEQUENCE [LARGE SCALE GENOMIC DNA]</scope>
    <source>
        <strain evidence="2 3">Pla2</strain>
    </source>
</reference>
<evidence type="ECO:0000313" key="2">
    <source>
        <dbReference type="EMBL" id="MDG3004819.1"/>
    </source>
</evidence>
<keyword evidence="1" id="KW-0472">Membrane</keyword>
<keyword evidence="1" id="KW-0812">Transmembrane</keyword>
<dbReference type="InterPro" id="IPR036514">
    <property type="entry name" value="SGNH_hydro_sf"/>
</dbReference>
<keyword evidence="1" id="KW-1133">Transmembrane helix</keyword>
<sequence length="392" mass="43379">MTRPLVANLRRTLKILRDGWLLVGLCLGLIVALELGLRGVFALKDRVAAPPSLDPRVVRDGYADEPWPRIHYRELEALSDRWEPYVYFRQRPFRGRTITIDDQGRRAVWRPPAGRGTAIKILVLGGSSLWGFGARDDETIPSLLARFLDERGVVAEVRNLAEIGHVSTQETIALARELQAGYRPDVVLFYDGVNDTASALLEGKAGLTTNERNRVREFNLLQSPGRMAAAIAGRVAAESALQRLAKSLGRRFLGSPESAYPAPPAADLDALARGVVDAYQANLDLVDALAARYGFRALFAWQPVVFDRAAPTPFEREEAAKYAWLAPLFAKVAAEIGRRDALRTRADFLDLSAIFRDAPELVFIDYCHTTERANARIAERLTGPVTALLPAR</sequence>
<gene>
    <name evidence="2" type="ORF">PZE19_13605</name>
</gene>
<keyword evidence="3" id="KW-1185">Reference proteome</keyword>
<dbReference type="Gene3D" id="3.40.50.1110">
    <property type="entry name" value="SGNH hydrolase"/>
    <property type="match status" value="1"/>
</dbReference>
<comment type="caution">
    <text evidence="2">The sequence shown here is derived from an EMBL/GenBank/DDBJ whole genome shotgun (WGS) entry which is preliminary data.</text>
</comment>